<dbReference type="AlphaFoldDB" id="A0A379SFV8"/>
<reference evidence="1 4" key="1">
    <citation type="submission" date="2018-06" db="EMBL/GenBank/DDBJ databases">
        <authorList>
            <consortium name="Pathogen Informatics"/>
            <person name="Doyle S."/>
        </authorList>
    </citation>
    <scope>NUCLEOTIDE SEQUENCE [LARGE SCALE GENOMIC DNA]</scope>
    <source>
        <strain evidence="1 4">NCTC10718</strain>
    </source>
</reference>
<gene>
    <name evidence="1" type="ORF">NCTC10718_04926</name>
    <name evidence="2" type="ORF">NCTC10718_04933</name>
    <name evidence="3" type="ORF">NCTC10718_05051</name>
</gene>
<accession>A0A379SFV8</accession>
<dbReference type="EMBL" id="UGWQ01000004">
    <property type="protein sequence ID" value="SUG27723.1"/>
    <property type="molecule type" value="Genomic_DNA"/>
</dbReference>
<sequence length="32" mass="3519">MSNEKVLDNKAAIRQSLSVIIQSLYVASVPFP</sequence>
<protein>
    <submittedName>
        <fullName evidence="1">Uncharacterized protein</fullName>
    </submittedName>
</protein>
<evidence type="ECO:0000313" key="1">
    <source>
        <dbReference type="EMBL" id="SUG27601.1"/>
    </source>
</evidence>
<evidence type="ECO:0000313" key="4">
    <source>
        <dbReference type="Proteomes" id="UP000254332"/>
    </source>
</evidence>
<proteinExistence type="predicted"/>
<dbReference type="EMBL" id="UGWQ01000003">
    <property type="protein sequence ID" value="SUG27601.1"/>
    <property type="molecule type" value="Genomic_DNA"/>
</dbReference>
<organism evidence="1 4">
    <name type="scientific">Salmonella enterica</name>
    <name type="common">Salmonella choleraesuis</name>
    <dbReference type="NCBI Taxonomy" id="28901"/>
    <lineage>
        <taxon>Bacteria</taxon>
        <taxon>Pseudomonadati</taxon>
        <taxon>Pseudomonadota</taxon>
        <taxon>Gammaproteobacteria</taxon>
        <taxon>Enterobacterales</taxon>
        <taxon>Enterobacteriaceae</taxon>
        <taxon>Salmonella</taxon>
    </lineage>
</organism>
<name>A0A379SFV8_SALER</name>
<dbReference type="EMBL" id="UGWQ01000003">
    <property type="protein sequence ID" value="SUG27608.1"/>
    <property type="molecule type" value="Genomic_DNA"/>
</dbReference>
<evidence type="ECO:0000313" key="3">
    <source>
        <dbReference type="EMBL" id="SUG27723.1"/>
    </source>
</evidence>
<evidence type="ECO:0000313" key="2">
    <source>
        <dbReference type="EMBL" id="SUG27608.1"/>
    </source>
</evidence>
<dbReference type="Proteomes" id="UP000254332">
    <property type="component" value="Unassembled WGS sequence"/>
</dbReference>